<dbReference type="AlphaFoldDB" id="A0A1G2PP78"/>
<keyword evidence="11 14" id="KW-0255">Endonuclease</keyword>
<evidence type="ECO:0000256" key="14">
    <source>
        <dbReference type="HAMAP-Rule" id="MF_00052"/>
    </source>
</evidence>
<feature type="binding site" evidence="14 15">
    <location>
        <position position="20"/>
    </location>
    <ligand>
        <name>a divalent metal cation</name>
        <dbReference type="ChEBI" id="CHEBI:60240"/>
    </ligand>
</feature>
<evidence type="ECO:0000256" key="2">
    <source>
        <dbReference type="ARBA" id="ARBA00001946"/>
    </source>
</evidence>
<evidence type="ECO:0000256" key="1">
    <source>
        <dbReference type="ARBA" id="ARBA00000077"/>
    </source>
</evidence>
<dbReference type="InterPro" id="IPR036397">
    <property type="entry name" value="RNaseH_sf"/>
</dbReference>
<dbReference type="CDD" id="cd07182">
    <property type="entry name" value="RNase_HII_bacteria_HII_like"/>
    <property type="match status" value="1"/>
</dbReference>
<evidence type="ECO:0000256" key="5">
    <source>
        <dbReference type="ARBA" id="ARBA00007383"/>
    </source>
</evidence>
<evidence type="ECO:0000256" key="9">
    <source>
        <dbReference type="ARBA" id="ARBA00022722"/>
    </source>
</evidence>
<comment type="caution">
    <text evidence="18">The sequence shown here is derived from an EMBL/GenBank/DDBJ whole genome shotgun (WGS) entry which is preliminary data.</text>
</comment>
<dbReference type="InterPro" id="IPR022898">
    <property type="entry name" value="RNase_HII"/>
</dbReference>
<keyword evidence="8 14" id="KW-0963">Cytoplasm</keyword>
<feature type="binding site" evidence="14 15">
    <location>
        <position position="19"/>
    </location>
    <ligand>
        <name>a divalent metal cation</name>
        <dbReference type="ChEBI" id="CHEBI:60240"/>
    </ligand>
</feature>
<sequence>MNNKNKQHKHNCKFIVGIDEAGRGPLAGPVCVGAVGTKLKNKDEKLKILEGIKDSKKLSAKKREEWFKVLRENPEFECHHIFVSNEAIDKFGIRKAVIFGAEKVLEKFSRQPDLVLLDGSLYAPGKYNQETIIKGDEKIPLIAAGSIVAKVSRDRVMINMHQKYPEYCFNEHKGYGTKKHFEKIIKHGFCEIHRKTFCGSVVSLAKNG</sequence>
<dbReference type="EMBL" id="MHSU01000022">
    <property type="protein sequence ID" value="OHA50145.1"/>
    <property type="molecule type" value="Genomic_DNA"/>
</dbReference>
<comment type="cofactor">
    <cofactor evidence="2">
        <name>Mg(2+)</name>
        <dbReference type="ChEBI" id="CHEBI:18420"/>
    </cofactor>
</comment>
<protein>
    <recommendedName>
        <fullName evidence="7 14">Ribonuclease HII</fullName>
        <shortName evidence="14">RNase HII</shortName>
        <ecNumber evidence="6 14">3.1.26.4</ecNumber>
    </recommendedName>
</protein>
<dbReference type="Proteomes" id="UP000178646">
    <property type="component" value="Unassembled WGS sequence"/>
</dbReference>
<dbReference type="GO" id="GO:0006298">
    <property type="term" value="P:mismatch repair"/>
    <property type="evidence" value="ECO:0007669"/>
    <property type="project" value="TreeGrafter"/>
</dbReference>
<dbReference type="InterPro" id="IPR012337">
    <property type="entry name" value="RNaseH-like_sf"/>
</dbReference>
<evidence type="ECO:0000256" key="4">
    <source>
        <dbReference type="ARBA" id="ARBA00004496"/>
    </source>
</evidence>
<organism evidence="18 19">
    <name type="scientific">Candidatus Terrybacteria bacterium RIFCSPHIGHO2_02_41_19</name>
    <dbReference type="NCBI Taxonomy" id="1802364"/>
    <lineage>
        <taxon>Bacteria</taxon>
        <taxon>Candidatus Terryibacteriota</taxon>
    </lineage>
</organism>
<name>A0A1G2PP78_9BACT</name>
<dbReference type="InterPro" id="IPR024567">
    <property type="entry name" value="RNase_HII/HIII_dom"/>
</dbReference>
<dbReference type="NCBIfam" id="NF000595">
    <property type="entry name" value="PRK00015.1-3"/>
    <property type="match status" value="1"/>
</dbReference>
<evidence type="ECO:0000256" key="7">
    <source>
        <dbReference type="ARBA" id="ARBA00019179"/>
    </source>
</evidence>
<keyword evidence="10 14" id="KW-0479">Metal-binding</keyword>
<dbReference type="GO" id="GO:0005737">
    <property type="term" value="C:cytoplasm"/>
    <property type="evidence" value="ECO:0007669"/>
    <property type="project" value="UniProtKB-SubCell"/>
</dbReference>
<dbReference type="PANTHER" id="PTHR10954:SF18">
    <property type="entry name" value="RIBONUCLEASE HII"/>
    <property type="match status" value="1"/>
</dbReference>
<proteinExistence type="inferred from homology"/>
<feature type="binding site" evidence="14 15">
    <location>
        <position position="118"/>
    </location>
    <ligand>
        <name>a divalent metal cation</name>
        <dbReference type="ChEBI" id="CHEBI:60240"/>
    </ligand>
</feature>
<dbReference type="SUPFAM" id="SSF53098">
    <property type="entry name" value="Ribonuclease H-like"/>
    <property type="match status" value="1"/>
</dbReference>
<dbReference type="GO" id="GO:0030145">
    <property type="term" value="F:manganese ion binding"/>
    <property type="evidence" value="ECO:0007669"/>
    <property type="project" value="UniProtKB-UniRule"/>
</dbReference>
<evidence type="ECO:0000256" key="12">
    <source>
        <dbReference type="ARBA" id="ARBA00022801"/>
    </source>
</evidence>
<comment type="similarity">
    <text evidence="5 14 16">Belongs to the RNase HII family.</text>
</comment>
<dbReference type="HAMAP" id="MF_00052_B">
    <property type="entry name" value="RNase_HII_B"/>
    <property type="match status" value="1"/>
</dbReference>
<evidence type="ECO:0000256" key="15">
    <source>
        <dbReference type="PROSITE-ProRule" id="PRU01319"/>
    </source>
</evidence>
<dbReference type="PROSITE" id="PS51975">
    <property type="entry name" value="RNASE_H_2"/>
    <property type="match status" value="1"/>
</dbReference>
<evidence type="ECO:0000256" key="8">
    <source>
        <dbReference type="ARBA" id="ARBA00022490"/>
    </source>
</evidence>
<keyword evidence="12 14" id="KW-0378">Hydrolase</keyword>
<dbReference type="GO" id="GO:0003723">
    <property type="term" value="F:RNA binding"/>
    <property type="evidence" value="ECO:0007669"/>
    <property type="project" value="UniProtKB-UniRule"/>
</dbReference>
<dbReference type="GO" id="GO:0043137">
    <property type="term" value="P:DNA replication, removal of RNA primer"/>
    <property type="evidence" value="ECO:0007669"/>
    <property type="project" value="TreeGrafter"/>
</dbReference>
<gene>
    <name evidence="14" type="primary">rnhB</name>
    <name evidence="18" type="ORF">A2W59_00945</name>
</gene>
<evidence type="ECO:0000256" key="10">
    <source>
        <dbReference type="ARBA" id="ARBA00022723"/>
    </source>
</evidence>
<evidence type="ECO:0000313" key="19">
    <source>
        <dbReference type="Proteomes" id="UP000178646"/>
    </source>
</evidence>
<feature type="domain" description="RNase H type-2" evidence="17">
    <location>
        <begin position="13"/>
        <end position="208"/>
    </location>
</feature>
<reference evidence="18 19" key="1">
    <citation type="journal article" date="2016" name="Nat. Commun.">
        <title>Thousands of microbial genomes shed light on interconnected biogeochemical processes in an aquifer system.</title>
        <authorList>
            <person name="Anantharaman K."/>
            <person name="Brown C.T."/>
            <person name="Hug L.A."/>
            <person name="Sharon I."/>
            <person name="Castelle C.J."/>
            <person name="Probst A.J."/>
            <person name="Thomas B.C."/>
            <person name="Singh A."/>
            <person name="Wilkins M.J."/>
            <person name="Karaoz U."/>
            <person name="Brodie E.L."/>
            <person name="Williams K.H."/>
            <person name="Hubbard S.S."/>
            <person name="Banfield J.F."/>
        </authorList>
    </citation>
    <scope>NUCLEOTIDE SEQUENCE [LARGE SCALE GENOMIC DNA]</scope>
</reference>
<dbReference type="Pfam" id="PF01351">
    <property type="entry name" value="RNase_HII"/>
    <property type="match status" value="1"/>
</dbReference>
<dbReference type="InterPro" id="IPR001352">
    <property type="entry name" value="RNase_HII/HIII"/>
</dbReference>
<dbReference type="GO" id="GO:0032299">
    <property type="term" value="C:ribonuclease H2 complex"/>
    <property type="evidence" value="ECO:0007669"/>
    <property type="project" value="TreeGrafter"/>
</dbReference>
<evidence type="ECO:0000256" key="11">
    <source>
        <dbReference type="ARBA" id="ARBA00022759"/>
    </source>
</evidence>
<comment type="function">
    <text evidence="3 14 16">Endonuclease that specifically degrades the RNA of RNA-DNA hybrids.</text>
</comment>
<comment type="cofactor">
    <cofactor evidence="14 15">
        <name>Mn(2+)</name>
        <dbReference type="ChEBI" id="CHEBI:29035"/>
    </cofactor>
    <cofactor evidence="14 15">
        <name>Mg(2+)</name>
        <dbReference type="ChEBI" id="CHEBI:18420"/>
    </cofactor>
    <text evidence="14 15">Manganese or magnesium. Binds 1 divalent metal ion per monomer in the absence of substrate. May bind a second metal ion after substrate binding.</text>
</comment>
<keyword evidence="9 14" id="KW-0540">Nuclease</keyword>
<evidence type="ECO:0000256" key="6">
    <source>
        <dbReference type="ARBA" id="ARBA00012180"/>
    </source>
</evidence>
<comment type="catalytic activity">
    <reaction evidence="1 14 15 16">
        <text>Endonucleolytic cleavage to 5'-phosphomonoester.</text>
        <dbReference type="EC" id="3.1.26.4"/>
    </reaction>
</comment>
<evidence type="ECO:0000259" key="17">
    <source>
        <dbReference type="PROSITE" id="PS51975"/>
    </source>
</evidence>
<dbReference type="EC" id="3.1.26.4" evidence="6 14"/>
<dbReference type="GO" id="GO:0004523">
    <property type="term" value="F:RNA-DNA hybrid ribonuclease activity"/>
    <property type="evidence" value="ECO:0007669"/>
    <property type="project" value="UniProtKB-UniRule"/>
</dbReference>
<dbReference type="Gene3D" id="3.30.420.10">
    <property type="entry name" value="Ribonuclease H-like superfamily/Ribonuclease H"/>
    <property type="match status" value="1"/>
</dbReference>
<dbReference type="PANTHER" id="PTHR10954">
    <property type="entry name" value="RIBONUCLEASE H2 SUBUNIT A"/>
    <property type="match status" value="1"/>
</dbReference>
<evidence type="ECO:0000256" key="13">
    <source>
        <dbReference type="ARBA" id="ARBA00023211"/>
    </source>
</evidence>
<comment type="subcellular location">
    <subcellularLocation>
        <location evidence="4 14">Cytoplasm</location>
    </subcellularLocation>
</comment>
<evidence type="ECO:0000256" key="16">
    <source>
        <dbReference type="RuleBase" id="RU003515"/>
    </source>
</evidence>
<evidence type="ECO:0000256" key="3">
    <source>
        <dbReference type="ARBA" id="ARBA00004065"/>
    </source>
</evidence>
<keyword evidence="13 14" id="KW-0464">Manganese</keyword>
<accession>A0A1G2PP78</accession>
<evidence type="ECO:0000313" key="18">
    <source>
        <dbReference type="EMBL" id="OHA50145.1"/>
    </source>
</evidence>